<dbReference type="EMBL" id="ML179108">
    <property type="protein sequence ID" value="THV00141.1"/>
    <property type="molecule type" value="Genomic_DNA"/>
</dbReference>
<organism evidence="1 2">
    <name type="scientific">Dendrothele bispora (strain CBS 962.96)</name>
    <dbReference type="NCBI Taxonomy" id="1314807"/>
    <lineage>
        <taxon>Eukaryota</taxon>
        <taxon>Fungi</taxon>
        <taxon>Dikarya</taxon>
        <taxon>Basidiomycota</taxon>
        <taxon>Agaricomycotina</taxon>
        <taxon>Agaricomycetes</taxon>
        <taxon>Agaricomycetidae</taxon>
        <taxon>Agaricales</taxon>
        <taxon>Agaricales incertae sedis</taxon>
        <taxon>Dendrothele</taxon>
    </lineage>
</organism>
<proteinExistence type="predicted"/>
<accession>A0A4S8MCR5</accession>
<protein>
    <submittedName>
        <fullName evidence="1">Uncharacterized protein</fullName>
    </submittedName>
</protein>
<dbReference type="OrthoDB" id="3063557at2759"/>
<name>A0A4S8MCR5_DENBC</name>
<keyword evidence="2" id="KW-1185">Reference proteome</keyword>
<evidence type="ECO:0000313" key="1">
    <source>
        <dbReference type="EMBL" id="THV00141.1"/>
    </source>
</evidence>
<dbReference type="AlphaFoldDB" id="A0A4S8MCR5"/>
<gene>
    <name evidence="1" type="ORF">K435DRAFT_794375</name>
</gene>
<evidence type="ECO:0000313" key="2">
    <source>
        <dbReference type="Proteomes" id="UP000297245"/>
    </source>
</evidence>
<sequence>MSRSNFFENTSHSSFKGSHITNVAGDHITQIIGLPAQIISNGVRGESIFDQYRDFRRGDIRLLRELSTREVDEEKTSLWSDQEKLKYTRTAHSVSLFGVAGNYSHCIAMHYSGRDAYAAWERDLLKYSNQYGSHTHFHCLWCSVMMLFLWHKFGKIAPLLPSATLRFILIWQDGIFQKVWEAFHLQMTIPWSDPSAARTICFGSQNEEEMGSQSSMSSAWYSLMPEEPKKLLPFDLFHDETRTLEYLWGIPKKDCFSQQIVTSSPLDILSHFTHFRVPEYGHNIFPITLPFISSWTASQKNSFRAVGWFKELDRSYSFISIPWRSIPGKEGIIFKHGWTKFHYDVTNWGRTFTSYVQLPQALNKRLVSAWLCQGIFFANATGGDTSNLEHYGVTTEVEISLMPDVGTVVLHPNIIPKNIFMFIAPISQRICDLIGLPKYQVKIFPSETFCFNYQFQAIQQVQRFLGYDMLTQDFAEVHGLPLIEVTPHSEDLNKPHDQSIEELDNRHIVHDKLDEVLSSDSESVPDDTGVQSQEIWFPLPRLRQELNLNVDSCLEGWRVVDSETSDSLTQFTLSIGSVLNVITLMFGFNR</sequence>
<dbReference type="Proteomes" id="UP000297245">
    <property type="component" value="Unassembled WGS sequence"/>
</dbReference>
<reference evidence="1 2" key="1">
    <citation type="journal article" date="2019" name="Nat. Ecol. Evol.">
        <title>Megaphylogeny resolves global patterns of mushroom evolution.</title>
        <authorList>
            <person name="Varga T."/>
            <person name="Krizsan K."/>
            <person name="Foldi C."/>
            <person name="Dima B."/>
            <person name="Sanchez-Garcia M."/>
            <person name="Sanchez-Ramirez S."/>
            <person name="Szollosi G.J."/>
            <person name="Szarkandi J.G."/>
            <person name="Papp V."/>
            <person name="Albert L."/>
            <person name="Andreopoulos W."/>
            <person name="Angelini C."/>
            <person name="Antonin V."/>
            <person name="Barry K.W."/>
            <person name="Bougher N.L."/>
            <person name="Buchanan P."/>
            <person name="Buyck B."/>
            <person name="Bense V."/>
            <person name="Catcheside P."/>
            <person name="Chovatia M."/>
            <person name="Cooper J."/>
            <person name="Damon W."/>
            <person name="Desjardin D."/>
            <person name="Finy P."/>
            <person name="Geml J."/>
            <person name="Haridas S."/>
            <person name="Hughes K."/>
            <person name="Justo A."/>
            <person name="Karasinski D."/>
            <person name="Kautmanova I."/>
            <person name="Kiss B."/>
            <person name="Kocsube S."/>
            <person name="Kotiranta H."/>
            <person name="LaButti K.M."/>
            <person name="Lechner B.E."/>
            <person name="Liimatainen K."/>
            <person name="Lipzen A."/>
            <person name="Lukacs Z."/>
            <person name="Mihaltcheva S."/>
            <person name="Morgado L.N."/>
            <person name="Niskanen T."/>
            <person name="Noordeloos M.E."/>
            <person name="Ohm R.A."/>
            <person name="Ortiz-Santana B."/>
            <person name="Ovrebo C."/>
            <person name="Racz N."/>
            <person name="Riley R."/>
            <person name="Savchenko A."/>
            <person name="Shiryaev A."/>
            <person name="Soop K."/>
            <person name="Spirin V."/>
            <person name="Szebenyi C."/>
            <person name="Tomsovsky M."/>
            <person name="Tulloss R.E."/>
            <person name="Uehling J."/>
            <person name="Grigoriev I.V."/>
            <person name="Vagvolgyi C."/>
            <person name="Papp T."/>
            <person name="Martin F.M."/>
            <person name="Miettinen O."/>
            <person name="Hibbett D.S."/>
            <person name="Nagy L.G."/>
        </authorList>
    </citation>
    <scope>NUCLEOTIDE SEQUENCE [LARGE SCALE GENOMIC DNA]</scope>
    <source>
        <strain evidence="1 2">CBS 962.96</strain>
    </source>
</reference>